<dbReference type="SUPFAM" id="SSF52833">
    <property type="entry name" value="Thioredoxin-like"/>
    <property type="match status" value="1"/>
</dbReference>
<dbReference type="Gene3D" id="3.40.30.10">
    <property type="entry name" value="Glutaredoxin"/>
    <property type="match status" value="1"/>
</dbReference>
<dbReference type="VEuPathDB" id="FungiDB:PYU1_G006395"/>
<accession>K3WN65</accession>
<sequence length="179" mass="20394">MSCVLNHAAPDLTLVDLETGDSHNLLQIIKRTKLPTILLFYATWSRACVKEVQDFEAWSKQGHNKFANFILVNLDQNIGATLEFLDQKNPETGKPRVCRDFRHEEAPTVMHFGCADVPEPYAVTHVPHKAMIDVDGIVRRNADNFHWDDIAGLLRHRSEKKVEMEVTKTATFLFPSLVK</sequence>
<dbReference type="AlphaFoldDB" id="K3WN65"/>
<reference evidence="3" key="2">
    <citation type="submission" date="2010-04" db="EMBL/GenBank/DDBJ databases">
        <authorList>
            <person name="Buell R."/>
            <person name="Hamilton J."/>
            <person name="Hostetler J."/>
        </authorList>
    </citation>
    <scope>NUCLEOTIDE SEQUENCE [LARGE SCALE GENOMIC DNA]</scope>
    <source>
        <strain evidence="3">DAOM:BR144</strain>
    </source>
</reference>
<proteinExistence type="predicted"/>
<dbReference type="OMA" id="FYATWSK"/>
<dbReference type="PROSITE" id="PS51352">
    <property type="entry name" value="THIOREDOXIN_2"/>
    <property type="match status" value="1"/>
</dbReference>
<evidence type="ECO:0000313" key="3">
    <source>
        <dbReference type="Proteomes" id="UP000019132"/>
    </source>
</evidence>
<dbReference type="eggNOG" id="ENOG502S608">
    <property type="taxonomic scope" value="Eukaryota"/>
</dbReference>
<keyword evidence="3" id="KW-1185">Reference proteome</keyword>
<reference evidence="2" key="3">
    <citation type="submission" date="2015-02" db="UniProtKB">
        <authorList>
            <consortium name="EnsemblProtists"/>
        </authorList>
    </citation>
    <scope>IDENTIFICATION</scope>
    <source>
        <strain evidence="2">DAOM BR144</strain>
    </source>
</reference>
<reference evidence="3" key="1">
    <citation type="journal article" date="2010" name="Genome Biol.">
        <title>Genome sequence of the necrotrophic plant pathogen Pythium ultimum reveals original pathogenicity mechanisms and effector repertoire.</title>
        <authorList>
            <person name="Levesque C.A."/>
            <person name="Brouwer H."/>
            <person name="Cano L."/>
            <person name="Hamilton J.P."/>
            <person name="Holt C."/>
            <person name="Huitema E."/>
            <person name="Raffaele S."/>
            <person name="Robideau G.P."/>
            <person name="Thines M."/>
            <person name="Win J."/>
            <person name="Zerillo M.M."/>
            <person name="Beakes G.W."/>
            <person name="Boore J.L."/>
            <person name="Busam D."/>
            <person name="Dumas B."/>
            <person name="Ferriera S."/>
            <person name="Fuerstenberg S.I."/>
            <person name="Gachon C.M."/>
            <person name="Gaulin E."/>
            <person name="Govers F."/>
            <person name="Grenville-Briggs L."/>
            <person name="Horner N."/>
            <person name="Hostetler J."/>
            <person name="Jiang R.H."/>
            <person name="Johnson J."/>
            <person name="Krajaejun T."/>
            <person name="Lin H."/>
            <person name="Meijer H.J."/>
            <person name="Moore B."/>
            <person name="Morris P."/>
            <person name="Phuntmart V."/>
            <person name="Puiu D."/>
            <person name="Shetty J."/>
            <person name="Stajich J.E."/>
            <person name="Tripathy S."/>
            <person name="Wawra S."/>
            <person name="van West P."/>
            <person name="Whitty B.R."/>
            <person name="Coutinho P.M."/>
            <person name="Henrissat B."/>
            <person name="Martin F."/>
            <person name="Thomas P.D."/>
            <person name="Tyler B.M."/>
            <person name="De Vries R.P."/>
            <person name="Kamoun S."/>
            <person name="Yandell M."/>
            <person name="Tisserat N."/>
            <person name="Buell C.R."/>
        </authorList>
    </citation>
    <scope>NUCLEOTIDE SEQUENCE</scope>
    <source>
        <strain evidence="3">DAOM:BR144</strain>
    </source>
</reference>
<protein>
    <recommendedName>
        <fullName evidence="1">Thioredoxin domain-containing protein</fullName>
    </recommendedName>
</protein>
<dbReference type="Proteomes" id="UP000019132">
    <property type="component" value="Unassembled WGS sequence"/>
</dbReference>
<dbReference type="STRING" id="431595.K3WN65"/>
<dbReference type="InParanoid" id="K3WN65"/>
<evidence type="ECO:0000313" key="2">
    <source>
        <dbReference type="EnsemblProtists" id="PYU1_T006407"/>
    </source>
</evidence>
<dbReference type="EnsemblProtists" id="PYU1_T006407">
    <property type="protein sequence ID" value="PYU1_T006407"/>
    <property type="gene ID" value="PYU1_G006395"/>
</dbReference>
<evidence type="ECO:0000259" key="1">
    <source>
        <dbReference type="PROSITE" id="PS51352"/>
    </source>
</evidence>
<dbReference type="EMBL" id="GL376604">
    <property type="status" value="NOT_ANNOTATED_CDS"/>
    <property type="molecule type" value="Genomic_DNA"/>
</dbReference>
<dbReference type="InterPro" id="IPR036249">
    <property type="entry name" value="Thioredoxin-like_sf"/>
</dbReference>
<name>K3WN65_GLOUD</name>
<organism evidence="2 3">
    <name type="scientific">Globisporangium ultimum (strain ATCC 200006 / CBS 805.95 / DAOM BR144)</name>
    <name type="common">Pythium ultimum</name>
    <dbReference type="NCBI Taxonomy" id="431595"/>
    <lineage>
        <taxon>Eukaryota</taxon>
        <taxon>Sar</taxon>
        <taxon>Stramenopiles</taxon>
        <taxon>Oomycota</taxon>
        <taxon>Peronosporomycetes</taxon>
        <taxon>Pythiales</taxon>
        <taxon>Pythiaceae</taxon>
        <taxon>Globisporangium</taxon>
    </lineage>
</organism>
<dbReference type="HOGENOM" id="CLU_1484859_0_0_1"/>
<feature type="domain" description="Thioredoxin" evidence="1">
    <location>
        <begin position="3"/>
        <end position="159"/>
    </location>
</feature>
<dbReference type="InterPro" id="IPR013766">
    <property type="entry name" value="Thioredoxin_domain"/>
</dbReference>